<proteinExistence type="predicted"/>
<evidence type="ECO:0008006" key="3">
    <source>
        <dbReference type="Google" id="ProtNLM"/>
    </source>
</evidence>
<dbReference type="InterPro" id="IPR036396">
    <property type="entry name" value="Cyt_P450_sf"/>
</dbReference>
<organism evidence="1 2">
    <name type="scientific">Coccomyxa subellipsoidea</name>
    <dbReference type="NCBI Taxonomy" id="248742"/>
    <lineage>
        <taxon>Eukaryota</taxon>
        <taxon>Viridiplantae</taxon>
        <taxon>Chlorophyta</taxon>
        <taxon>core chlorophytes</taxon>
        <taxon>Trebouxiophyceae</taxon>
        <taxon>Trebouxiophyceae incertae sedis</taxon>
        <taxon>Coccomyxaceae</taxon>
        <taxon>Coccomyxa</taxon>
    </lineage>
</organism>
<reference evidence="1 2" key="1">
    <citation type="journal article" date="2024" name="Nat. Commun.">
        <title>Phylogenomics reveals the evolutionary origins of lichenization in chlorophyte algae.</title>
        <authorList>
            <person name="Puginier C."/>
            <person name="Libourel C."/>
            <person name="Otte J."/>
            <person name="Skaloud P."/>
            <person name="Haon M."/>
            <person name="Grisel S."/>
            <person name="Petersen M."/>
            <person name="Berrin J.G."/>
            <person name="Delaux P.M."/>
            <person name="Dal Grande F."/>
            <person name="Keller J."/>
        </authorList>
    </citation>
    <scope>NUCLEOTIDE SEQUENCE [LARGE SCALE GENOMIC DNA]</scope>
    <source>
        <strain evidence="1 2">SAG 216-7</strain>
    </source>
</reference>
<gene>
    <name evidence="1" type="ORF">WJX75_009311</name>
</gene>
<dbReference type="Gene3D" id="1.10.630.10">
    <property type="entry name" value="Cytochrome P450"/>
    <property type="match status" value="1"/>
</dbReference>
<accession>A0ABR2YNC0</accession>
<sequence>MPFSTGPSLRQCIGQSLAHMTHDSIVARMVAHSTFELAPCMGGAAGVEARKTSRLTLQLGGSLWMRITLR</sequence>
<dbReference type="Proteomes" id="UP001491310">
    <property type="component" value="Unassembled WGS sequence"/>
</dbReference>
<evidence type="ECO:0000313" key="2">
    <source>
        <dbReference type="Proteomes" id="UP001491310"/>
    </source>
</evidence>
<dbReference type="SUPFAM" id="SSF48264">
    <property type="entry name" value="Cytochrome P450"/>
    <property type="match status" value="1"/>
</dbReference>
<protein>
    <recommendedName>
        <fullName evidence="3">Cytochrome P450</fullName>
    </recommendedName>
</protein>
<evidence type="ECO:0000313" key="1">
    <source>
        <dbReference type="EMBL" id="KAK9908536.1"/>
    </source>
</evidence>
<keyword evidence="2" id="KW-1185">Reference proteome</keyword>
<name>A0ABR2YNC0_9CHLO</name>
<comment type="caution">
    <text evidence="1">The sequence shown here is derived from an EMBL/GenBank/DDBJ whole genome shotgun (WGS) entry which is preliminary data.</text>
</comment>
<dbReference type="EMBL" id="JALJOT010000008">
    <property type="protein sequence ID" value="KAK9908536.1"/>
    <property type="molecule type" value="Genomic_DNA"/>
</dbReference>